<gene>
    <name evidence="1" type="ORF">SEMRO_352_G124320.1</name>
</gene>
<dbReference type="SUPFAM" id="SSF51161">
    <property type="entry name" value="Trimeric LpxA-like enzymes"/>
    <property type="match status" value="1"/>
</dbReference>
<keyword evidence="2" id="KW-1185">Reference proteome</keyword>
<protein>
    <submittedName>
        <fullName evidence="1">Uncharacterized protein</fullName>
    </submittedName>
</protein>
<reference evidence="1" key="1">
    <citation type="submission" date="2020-06" db="EMBL/GenBank/DDBJ databases">
        <authorList>
            <consortium name="Plant Systems Biology data submission"/>
        </authorList>
    </citation>
    <scope>NUCLEOTIDE SEQUENCE</scope>
    <source>
        <strain evidence="1">D6</strain>
    </source>
</reference>
<sequence length="694" mass="75935">MSVHADCVASAEDRRRQLEFSQQIRSFTSSHWSNGVRSVGTDQKYALRKVSAAEVETLETFCGCSCKDWSNCWLLLSPANQASVDQSQTLKSLVSKTHLDGTNVLIIEANPPAAKDDTAISSLEPWTKCPMGIHSNLLISNSIVATNSWVTGNTAICDTHIHPQAVIMGCGAITANPKLSSQLALSVGPESGGARNLIVQPESDMIQVCQQLTKRNLSSNNINNTLPETIPINVISRHCIVRDTPTIQGIYMAPSSSIHSATNVKDVVMLPTSTIQHSSTVHNARLQWKASISSHSDVSDTLLMEEAHIGPNSLVASSILGPDVHVSAGECHCSILGPNTNAHHQSLIISVLWPLGRGNVGYGANIGSNHTGRIPDQEVASGEGVFWGLSTVIKYPVDLSMAPYSIVAAGTTLPPQRVCMPFSLIVTGNDNVHNSIIPGWVLSSSPYTIARSEKKYATRRKAIRHKHYTGWKIIRPETVNMCHWARKQLLEAAAGPTTFVTDRAIPGIGNNILSEKGRQTGIKVYTECIQRFALEGILFWMMQQDGGTITEQELKHEFSSVAAGHTVESVDALYKQVTWPLLPWETKTPSELWSYQKSLLLDEFPPMDSDNIFAWIARLLTKMADLEKVHAASILKSKKRDDQRGAKTVPGYAGCHTAAEDDPVIKEANQRANEIQVQVERIMGSFKKHQRSKL</sequence>
<proteinExistence type="predicted"/>
<dbReference type="OrthoDB" id="118763at2759"/>
<name>A0A9N8DT61_9STRA</name>
<accession>A0A9N8DT61</accession>
<dbReference type="InterPro" id="IPR011004">
    <property type="entry name" value="Trimer_LpxA-like_sf"/>
</dbReference>
<comment type="caution">
    <text evidence="1">The sequence shown here is derived from an EMBL/GenBank/DDBJ whole genome shotgun (WGS) entry which is preliminary data.</text>
</comment>
<dbReference type="Gene3D" id="2.160.10.10">
    <property type="entry name" value="Hexapeptide repeat proteins"/>
    <property type="match status" value="1"/>
</dbReference>
<evidence type="ECO:0000313" key="1">
    <source>
        <dbReference type="EMBL" id="CAB9508577.1"/>
    </source>
</evidence>
<dbReference type="EMBL" id="CAICTM010000351">
    <property type="protein sequence ID" value="CAB9508577.1"/>
    <property type="molecule type" value="Genomic_DNA"/>
</dbReference>
<dbReference type="Proteomes" id="UP001153069">
    <property type="component" value="Unassembled WGS sequence"/>
</dbReference>
<dbReference type="AlphaFoldDB" id="A0A9N8DT61"/>
<organism evidence="1 2">
    <name type="scientific">Seminavis robusta</name>
    <dbReference type="NCBI Taxonomy" id="568900"/>
    <lineage>
        <taxon>Eukaryota</taxon>
        <taxon>Sar</taxon>
        <taxon>Stramenopiles</taxon>
        <taxon>Ochrophyta</taxon>
        <taxon>Bacillariophyta</taxon>
        <taxon>Bacillariophyceae</taxon>
        <taxon>Bacillariophycidae</taxon>
        <taxon>Naviculales</taxon>
        <taxon>Naviculaceae</taxon>
        <taxon>Seminavis</taxon>
    </lineage>
</organism>
<evidence type="ECO:0000313" key="2">
    <source>
        <dbReference type="Proteomes" id="UP001153069"/>
    </source>
</evidence>